<feature type="transmembrane region" description="Helical" evidence="1">
    <location>
        <begin position="113"/>
        <end position="134"/>
    </location>
</feature>
<evidence type="ECO:0000313" key="3">
    <source>
        <dbReference type="Proteomes" id="UP001519308"/>
    </source>
</evidence>
<dbReference type="PANTHER" id="PTHR37305:SF2">
    <property type="entry name" value="BACITRACIN TRANSPORT PERMEASE PROTEIN BCRB"/>
    <property type="match status" value="1"/>
</dbReference>
<proteinExistence type="predicted"/>
<organism evidence="2 3">
    <name type="scientific">Clostridium punense</name>
    <dbReference type="NCBI Taxonomy" id="1054297"/>
    <lineage>
        <taxon>Bacteria</taxon>
        <taxon>Bacillati</taxon>
        <taxon>Bacillota</taxon>
        <taxon>Clostridia</taxon>
        <taxon>Eubacteriales</taxon>
        <taxon>Clostridiaceae</taxon>
        <taxon>Clostridium</taxon>
    </lineage>
</organism>
<feature type="transmembrane region" description="Helical" evidence="1">
    <location>
        <begin position="17"/>
        <end position="36"/>
    </location>
</feature>
<feature type="transmembrane region" description="Helical" evidence="1">
    <location>
        <begin position="428"/>
        <end position="450"/>
    </location>
</feature>
<sequence>MFNKTIFKQTFKANFKIWSIITIVLILINIAIIGVFDPETITSMSNMVKDTPFANMLADTSFLGMLTQTIYSIHGIILMLIFIISVGSNLIVSQVDRGSMAYLLSTPIKRSEFVITQVAYFIASLFIMILLFTISGLISIQAFHGGIWDKGYTEDIKAASNVLKVDKAEIANNLTLILNNEYALKAGAEARDIDEDVYKEYLNLKIIDNSYKVAAEVMNIDVSEINKNPSIIKGNDEALTAAANIMGINKEGYSAYIDKLAIQKIEGAKKSSEIQEKIFVGINAASKVLDVKESDLASDMEQLKSNDEALNEAVKAAGIPKEMFIQIINNQTASNNLAADKGIDFNVRDYVMINLGLFLLMFATSGITFMFSCIFNTSKNYMALGAGIPLAFFLFHMMAQVSESLKALKYFSLNTLFDTQAILNGGNYTFQLIILAVVGIAFYSIGVRVFKEKDLPL</sequence>
<dbReference type="EMBL" id="JAGGLL010000068">
    <property type="protein sequence ID" value="MBP2024402.1"/>
    <property type="molecule type" value="Genomic_DNA"/>
</dbReference>
<feature type="transmembrane region" description="Helical" evidence="1">
    <location>
        <begin position="381"/>
        <end position="399"/>
    </location>
</feature>
<dbReference type="Proteomes" id="UP001519308">
    <property type="component" value="Unassembled WGS sequence"/>
</dbReference>
<keyword evidence="3" id="KW-1185">Reference proteome</keyword>
<protein>
    <submittedName>
        <fullName evidence="2">ABC-2 type transport system permease protein</fullName>
    </submittedName>
</protein>
<name>A0ABS4K9E0_9CLOT</name>
<dbReference type="RefSeq" id="WP_021282445.1">
    <property type="nucleotide sequence ID" value="NZ_JAGGLL010000068.1"/>
</dbReference>
<comment type="caution">
    <text evidence="2">The sequence shown here is derived from an EMBL/GenBank/DDBJ whole genome shotgun (WGS) entry which is preliminary data.</text>
</comment>
<evidence type="ECO:0000256" key="1">
    <source>
        <dbReference type="SAM" id="Phobius"/>
    </source>
</evidence>
<feature type="transmembrane region" description="Helical" evidence="1">
    <location>
        <begin position="350"/>
        <end position="374"/>
    </location>
</feature>
<dbReference type="PANTHER" id="PTHR37305">
    <property type="entry name" value="INTEGRAL MEMBRANE PROTEIN-RELATED"/>
    <property type="match status" value="1"/>
</dbReference>
<accession>A0ABS4K9E0</accession>
<keyword evidence="1" id="KW-0812">Transmembrane</keyword>
<keyword evidence="1" id="KW-0472">Membrane</keyword>
<feature type="transmembrane region" description="Helical" evidence="1">
    <location>
        <begin position="70"/>
        <end position="92"/>
    </location>
</feature>
<gene>
    <name evidence="2" type="ORF">J2Z44_004271</name>
</gene>
<reference evidence="2 3" key="1">
    <citation type="submission" date="2021-03" db="EMBL/GenBank/DDBJ databases">
        <title>Genomic Encyclopedia of Type Strains, Phase IV (KMG-IV): sequencing the most valuable type-strain genomes for metagenomic binning, comparative biology and taxonomic classification.</title>
        <authorList>
            <person name="Goeker M."/>
        </authorList>
    </citation>
    <scope>NUCLEOTIDE SEQUENCE [LARGE SCALE GENOMIC DNA]</scope>
    <source>
        <strain evidence="2 3">DSM 28650</strain>
    </source>
</reference>
<keyword evidence="1" id="KW-1133">Transmembrane helix</keyword>
<evidence type="ECO:0000313" key="2">
    <source>
        <dbReference type="EMBL" id="MBP2024402.1"/>
    </source>
</evidence>